<dbReference type="NCBIfam" id="TIGR00229">
    <property type="entry name" value="sensory_box"/>
    <property type="match status" value="1"/>
</dbReference>
<organism evidence="13 14">
    <name type="scientific">Persicimonas caeni</name>
    <dbReference type="NCBI Taxonomy" id="2292766"/>
    <lineage>
        <taxon>Bacteria</taxon>
        <taxon>Deltaproteobacteria</taxon>
        <taxon>Bradymonadales</taxon>
        <taxon>Bradymonadaceae</taxon>
        <taxon>Persicimonas</taxon>
    </lineage>
</organism>
<dbReference type="CDD" id="cd00082">
    <property type="entry name" value="HisKA"/>
    <property type="match status" value="1"/>
</dbReference>
<evidence type="ECO:0000256" key="8">
    <source>
        <dbReference type="ARBA" id="ARBA00023012"/>
    </source>
</evidence>
<dbReference type="EC" id="2.7.13.3" evidence="2"/>
<dbReference type="InterPro" id="IPR011006">
    <property type="entry name" value="CheY-like_superfamily"/>
</dbReference>
<dbReference type="Pfam" id="PF00512">
    <property type="entry name" value="HisKA"/>
    <property type="match status" value="1"/>
</dbReference>
<dbReference type="GO" id="GO:0000155">
    <property type="term" value="F:phosphorelay sensor kinase activity"/>
    <property type="evidence" value="ECO:0007669"/>
    <property type="project" value="InterPro"/>
</dbReference>
<dbReference type="Gene3D" id="3.40.50.2300">
    <property type="match status" value="1"/>
</dbReference>
<feature type="domain" description="PAS" evidence="12">
    <location>
        <begin position="27"/>
        <end position="98"/>
    </location>
</feature>
<dbReference type="InterPro" id="IPR000014">
    <property type="entry name" value="PAS"/>
</dbReference>
<dbReference type="SUPFAM" id="SSF55785">
    <property type="entry name" value="PYP-like sensor domain (PAS domain)"/>
    <property type="match status" value="1"/>
</dbReference>
<keyword evidence="14" id="KW-1185">Reference proteome</keyword>
<dbReference type="SUPFAM" id="SSF52172">
    <property type="entry name" value="CheY-like"/>
    <property type="match status" value="1"/>
</dbReference>
<feature type="modified residue" description="4-aspartylphosphate" evidence="9">
    <location>
        <position position="464"/>
    </location>
</feature>
<evidence type="ECO:0000256" key="1">
    <source>
        <dbReference type="ARBA" id="ARBA00000085"/>
    </source>
</evidence>
<dbReference type="PRINTS" id="PR00344">
    <property type="entry name" value="BCTRLSENSOR"/>
</dbReference>
<evidence type="ECO:0000256" key="6">
    <source>
        <dbReference type="ARBA" id="ARBA00022777"/>
    </source>
</evidence>
<dbReference type="PROSITE" id="PS50112">
    <property type="entry name" value="PAS"/>
    <property type="match status" value="1"/>
</dbReference>
<keyword evidence="8" id="KW-0902">Two-component regulatory system</keyword>
<evidence type="ECO:0000259" key="11">
    <source>
        <dbReference type="PROSITE" id="PS50110"/>
    </source>
</evidence>
<dbReference type="OrthoDB" id="9761263at2"/>
<evidence type="ECO:0000313" key="14">
    <source>
        <dbReference type="Proteomes" id="UP000315995"/>
    </source>
</evidence>
<sequence>MRSSLHVDLLQRVQGMIKSAFQAGDETSTSVADLVEEHFPAALLLVALDGRIIDANQRAAEFLERDPRDVRGLSLDQLAPDDCQDTVELLLARARRESTMQTCELQLESSSGRQIDVLVQCRPTEVDNEKRLLMCMCDISRWRSADPRKLLFEEQLQHSQKMEALGQLASGIAHDFNNLLTLITGYSRVLLDDTDPTSTHHQHLQKIARASKQATDLVAQLLAFSRDDGPRAAVVNLNQVLIDFESMLQRIIGEDIELDARLDPDLQNIRISPNQLDQVLMNLTVNARDAMPDGGQLLFDTAGVYLGNSRPPSLRHLSSGPYVKLTVADNGIGMSPEVAERIFEPFFTTKDLGEGTGLGLATARSIVRQYGGAITVQSEPGNGTTFELYFPTADSSVDSMRQTPMHGFPAVGSEQILLVDDHRDVRELAAQILASQGYRVTEAPLHGGSIQLDPVARYSLAIIDAGQPRPAVEKLVAQLRDGQPDIKILFLAGYRGPEADSPHTRVLRKPFTPDGLTRTVRELLDEPQ</sequence>
<dbReference type="InterPro" id="IPR036890">
    <property type="entry name" value="HATPase_C_sf"/>
</dbReference>
<dbReference type="SMART" id="SM00091">
    <property type="entry name" value="PAS"/>
    <property type="match status" value="1"/>
</dbReference>
<accession>A0A4Y6PWR9</accession>
<dbReference type="InterPro" id="IPR001789">
    <property type="entry name" value="Sig_transdc_resp-reg_receiver"/>
</dbReference>
<dbReference type="PANTHER" id="PTHR43065">
    <property type="entry name" value="SENSOR HISTIDINE KINASE"/>
    <property type="match status" value="1"/>
</dbReference>
<dbReference type="SMART" id="SM00387">
    <property type="entry name" value="HATPase_c"/>
    <property type="match status" value="1"/>
</dbReference>
<dbReference type="PROSITE" id="PS50110">
    <property type="entry name" value="RESPONSE_REGULATORY"/>
    <property type="match status" value="1"/>
</dbReference>
<reference evidence="13 14" key="1">
    <citation type="submission" date="2019-06" db="EMBL/GenBank/DDBJ databases">
        <title>Persicimonas caeni gen. nov., sp. nov., a predatory bacterium isolated from solar saltern.</title>
        <authorList>
            <person name="Wang S."/>
        </authorList>
    </citation>
    <scope>NUCLEOTIDE SEQUENCE [LARGE SCALE GENOMIC DNA]</scope>
    <source>
        <strain evidence="13 14">YN101</strain>
    </source>
</reference>
<dbReference type="Proteomes" id="UP000315995">
    <property type="component" value="Chromosome"/>
</dbReference>
<dbReference type="InterPro" id="IPR036097">
    <property type="entry name" value="HisK_dim/P_sf"/>
</dbReference>
<dbReference type="SMART" id="SM00388">
    <property type="entry name" value="HisKA"/>
    <property type="match status" value="1"/>
</dbReference>
<dbReference type="PROSITE" id="PS50109">
    <property type="entry name" value="HIS_KIN"/>
    <property type="match status" value="1"/>
</dbReference>
<evidence type="ECO:0000256" key="7">
    <source>
        <dbReference type="ARBA" id="ARBA00022840"/>
    </source>
</evidence>
<dbReference type="GO" id="GO:0005524">
    <property type="term" value="F:ATP binding"/>
    <property type="evidence" value="ECO:0007669"/>
    <property type="project" value="UniProtKB-KW"/>
</dbReference>
<evidence type="ECO:0000259" key="12">
    <source>
        <dbReference type="PROSITE" id="PS50112"/>
    </source>
</evidence>
<evidence type="ECO:0000256" key="9">
    <source>
        <dbReference type="PROSITE-ProRule" id="PRU00169"/>
    </source>
</evidence>
<dbReference type="PANTHER" id="PTHR43065:SF46">
    <property type="entry name" value="C4-DICARBOXYLATE TRANSPORT SENSOR PROTEIN DCTB"/>
    <property type="match status" value="1"/>
</dbReference>
<name>A0A4Y6PWR9_PERCE</name>
<dbReference type="Gene3D" id="3.30.565.10">
    <property type="entry name" value="Histidine kinase-like ATPase, C-terminal domain"/>
    <property type="match status" value="1"/>
</dbReference>
<evidence type="ECO:0000256" key="2">
    <source>
        <dbReference type="ARBA" id="ARBA00012438"/>
    </source>
</evidence>
<keyword evidence="4" id="KW-0808">Transferase</keyword>
<keyword evidence="5" id="KW-0547">Nucleotide-binding</keyword>
<dbReference type="Pfam" id="PF08448">
    <property type="entry name" value="PAS_4"/>
    <property type="match status" value="1"/>
</dbReference>
<comment type="catalytic activity">
    <reaction evidence="1">
        <text>ATP + protein L-histidine = ADP + protein N-phospho-L-histidine.</text>
        <dbReference type="EC" id="2.7.13.3"/>
    </reaction>
</comment>
<evidence type="ECO:0000259" key="10">
    <source>
        <dbReference type="PROSITE" id="PS50109"/>
    </source>
</evidence>
<evidence type="ECO:0000256" key="5">
    <source>
        <dbReference type="ARBA" id="ARBA00022741"/>
    </source>
</evidence>
<keyword evidence="6" id="KW-0418">Kinase</keyword>
<dbReference type="Gene3D" id="3.30.450.20">
    <property type="entry name" value="PAS domain"/>
    <property type="match status" value="1"/>
</dbReference>
<dbReference type="CDD" id="cd00130">
    <property type="entry name" value="PAS"/>
    <property type="match status" value="1"/>
</dbReference>
<dbReference type="AlphaFoldDB" id="A0A4Y6PWR9"/>
<dbReference type="SUPFAM" id="SSF47384">
    <property type="entry name" value="Homodimeric domain of signal transducing histidine kinase"/>
    <property type="match status" value="1"/>
</dbReference>
<feature type="domain" description="Response regulatory" evidence="11">
    <location>
        <begin position="415"/>
        <end position="524"/>
    </location>
</feature>
<protein>
    <recommendedName>
        <fullName evidence="2">histidine kinase</fullName>
        <ecNumber evidence="2">2.7.13.3</ecNumber>
    </recommendedName>
</protein>
<evidence type="ECO:0000256" key="4">
    <source>
        <dbReference type="ARBA" id="ARBA00022679"/>
    </source>
</evidence>
<dbReference type="InterPro" id="IPR013656">
    <property type="entry name" value="PAS_4"/>
</dbReference>
<evidence type="ECO:0000313" key="13">
    <source>
        <dbReference type="EMBL" id="QDG52782.1"/>
    </source>
</evidence>
<dbReference type="InterPro" id="IPR003661">
    <property type="entry name" value="HisK_dim/P_dom"/>
</dbReference>
<dbReference type="EMBL" id="CP041186">
    <property type="protein sequence ID" value="QDG52782.1"/>
    <property type="molecule type" value="Genomic_DNA"/>
</dbReference>
<dbReference type="InterPro" id="IPR035965">
    <property type="entry name" value="PAS-like_dom_sf"/>
</dbReference>
<dbReference type="SUPFAM" id="SSF55874">
    <property type="entry name" value="ATPase domain of HSP90 chaperone/DNA topoisomerase II/histidine kinase"/>
    <property type="match status" value="1"/>
</dbReference>
<dbReference type="Pfam" id="PF02518">
    <property type="entry name" value="HATPase_c"/>
    <property type="match status" value="1"/>
</dbReference>
<proteinExistence type="predicted"/>
<dbReference type="InterPro" id="IPR003594">
    <property type="entry name" value="HATPase_dom"/>
</dbReference>
<dbReference type="Gene3D" id="1.10.287.130">
    <property type="match status" value="1"/>
</dbReference>
<feature type="domain" description="Histidine kinase" evidence="10">
    <location>
        <begin position="171"/>
        <end position="394"/>
    </location>
</feature>
<dbReference type="InterPro" id="IPR005467">
    <property type="entry name" value="His_kinase_dom"/>
</dbReference>
<dbReference type="RefSeq" id="WP_141199245.1">
    <property type="nucleotide sequence ID" value="NZ_CP041186.1"/>
</dbReference>
<keyword evidence="3 9" id="KW-0597">Phosphoprotein</keyword>
<gene>
    <name evidence="13" type="ORF">FIV42_19145</name>
</gene>
<accession>A0A5B8Y8L5</accession>
<keyword evidence="7" id="KW-0067">ATP-binding</keyword>
<evidence type="ECO:0000256" key="3">
    <source>
        <dbReference type="ARBA" id="ARBA00022553"/>
    </source>
</evidence>
<dbReference type="InterPro" id="IPR004358">
    <property type="entry name" value="Sig_transdc_His_kin-like_C"/>
</dbReference>